<comment type="function">
    <text evidence="1 8">Involved in DNA repair and RecF pathway recombination.</text>
</comment>
<evidence type="ECO:0000256" key="8">
    <source>
        <dbReference type="HAMAP-Rule" id="MF_00201"/>
    </source>
</evidence>
<proteinExistence type="inferred from homology"/>
<dbReference type="Pfam" id="PF02565">
    <property type="entry name" value="RecO_C"/>
    <property type="match status" value="1"/>
</dbReference>
<evidence type="ECO:0000256" key="6">
    <source>
        <dbReference type="ARBA" id="ARBA00023204"/>
    </source>
</evidence>
<evidence type="ECO:0000256" key="4">
    <source>
        <dbReference type="ARBA" id="ARBA00022763"/>
    </source>
</evidence>
<dbReference type="NCBIfam" id="TIGR00613">
    <property type="entry name" value="reco"/>
    <property type="match status" value="1"/>
</dbReference>
<dbReference type="EMBL" id="JASNUQ010000007">
    <property type="protein sequence ID" value="MDK4290247.1"/>
    <property type="molecule type" value="Genomic_DNA"/>
</dbReference>
<feature type="domain" description="DNA replication/recombination mediator RecO N-terminal" evidence="9">
    <location>
        <begin position="7"/>
        <end position="81"/>
    </location>
</feature>
<sequence length="246" mass="27191">MARSKPYQEDALVVRTYDFGEADRIIVLLTKQHGVVRAVAKGVRRAKSRFGSRLAPFVHLNVQLYPGRSLATITGADTVAFFATGIIDDYERYTSGCAMLEAAERLAQPADTAMFDALLEALGLLADARDPIAVLDSFLLQAMDFAGWAPVLFECAQCGRPGPHHAFHPGVGGACCHECRPSGSADINEEVLHYMWLLAGRHWEKAAEIARAHPDYSSTAHRLVRTHLQWHMEQNVKALHIMEQSL</sequence>
<reference evidence="11 13" key="1">
    <citation type="submission" date="2023-05" db="EMBL/GenBank/DDBJ databases">
        <title>Metabolic capabilities are highly conserved among human nasal-associated Corynebacterium species in pangenomic analyses.</title>
        <authorList>
            <person name="Tran T.H."/>
            <person name="Roberts A.Q."/>
            <person name="Escapa I.F."/>
            <person name="Gao W."/>
            <person name="Conlan S."/>
            <person name="Kong H."/>
            <person name="Segre J.A."/>
            <person name="Kelly M.S."/>
            <person name="Lemon K.P."/>
        </authorList>
    </citation>
    <scope>NUCLEOTIDE SEQUENCE</scope>
    <source>
        <strain evidence="11">KPL2773</strain>
        <strain evidence="10 13">KPL3772</strain>
    </source>
</reference>
<dbReference type="InterPro" id="IPR022572">
    <property type="entry name" value="DNA_rep/recomb_RecO_N"/>
</dbReference>
<dbReference type="GO" id="GO:0043590">
    <property type="term" value="C:bacterial nucleoid"/>
    <property type="evidence" value="ECO:0007669"/>
    <property type="project" value="TreeGrafter"/>
</dbReference>
<dbReference type="SUPFAM" id="SSF57863">
    <property type="entry name" value="ArfGap/RecO-like zinc finger"/>
    <property type="match status" value="1"/>
</dbReference>
<dbReference type="RefSeq" id="WP_035000480.1">
    <property type="nucleotide sequence ID" value="NZ_CP051667.1"/>
</dbReference>
<evidence type="ECO:0000256" key="5">
    <source>
        <dbReference type="ARBA" id="ARBA00023172"/>
    </source>
</evidence>
<dbReference type="AlphaFoldDB" id="A0AAP4BPP1"/>
<evidence type="ECO:0000259" key="9">
    <source>
        <dbReference type="Pfam" id="PF11967"/>
    </source>
</evidence>
<dbReference type="InterPro" id="IPR003717">
    <property type="entry name" value="RecO"/>
</dbReference>
<accession>A0AAP4BPP1</accession>
<organism evidence="11 12">
    <name type="scientific">Corynebacterium pseudodiphtheriticum</name>
    <dbReference type="NCBI Taxonomy" id="37637"/>
    <lineage>
        <taxon>Bacteria</taxon>
        <taxon>Bacillati</taxon>
        <taxon>Actinomycetota</taxon>
        <taxon>Actinomycetes</taxon>
        <taxon>Mycobacteriales</taxon>
        <taxon>Corynebacteriaceae</taxon>
        <taxon>Corynebacterium</taxon>
    </lineage>
</organism>
<dbReference type="EMBL" id="JASNVH010000004">
    <property type="protein sequence ID" value="MDK4306572.1"/>
    <property type="molecule type" value="Genomic_DNA"/>
</dbReference>
<dbReference type="GeneID" id="42781130"/>
<dbReference type="InterPro" id="IPR012340">
    <property type="entry name" value="NA-bd_OB-fold"/>
</dbReference>
<dbReference type="PANTHER" id="PTHR33991">
    <property type="entry name" value="DNA REPAIR PROTEIN RECO"/>
    <property type="match status" value="1"/>
</dbReference>
<gene>
    <name evidence="8 11" type="primary">recO</name>
    <name evidence="10" type="ORF">QPX23_05850</name>
    <name evidence="11" type="ORF">QPX42_03270</name>
</gene>
<dbReference type="PANTHER" id="PTHR33991:SF1">
    <property type="entry name" value="DNA REPAIR PROTEIN RECO"/>
    <property type="match status" value="1"/>
</dbReference>
<evidence type="ECO:0000313" key="11">
    <source>
        <dbReference type="EMBL" id="MDK4306572.1"/>
    </source>
</evidence>
<comment type="similarity">
    <text evidence="2 8">Belongs to the RecO family.</text>
</comment>
<dbReference type="SUPFAM" id="SSF50249">
    <property type="entry name" value="Nucleic acid-binding proteins"/>
    <property type="match status" value="1"/>
</dbReference>
<evidence type="ECO:0000256" key="1">
    <source>
        <dbReference type="ARBA" id="ARBA00003065"/>
    </source>
</evidence>
<dbReference type="GO" id="GO:0006310">
    <property type="term" value="P:DNA recombination"/>
    <property type="evidence" value="ECO:0007669"/>
    <property type="project" value="UniProtKB-UniRule"/>
</dbReference>
<dbReference type="InterPro" id="IPR042242">
    <property type="entry name" value="RecO_C"/>
</dbReference>
<evidence type="ECO:0000256" key="3">
    <source>
        <dbReference type="ARBA" id="ARBA00021310"/>
    </source>
</evidence>
<evidence type="ECO:0000256" key="7">
    <source>
        <dbReference type="ARBA" id="ARBA00033409"/>
    </source>
</evidence>
<keyword evidence="6 8" id="KW-0234">DNA repair</keyword>
<dbReference type="Gene3D" id="1.20.1440.120">
    <property type="entry name" value="Recombination protein O, C-terminal domain"/>
    <property type="match status" value="1"/>
</dbReference>
<evidence type="ECO:0000313" key="10">
    <source>
        <dbReference type="EMBL" id="MDK4290247.1"/>
    </source>
</evidence>
<dbReference type="Pfam" id="PF11967">
    <property type="entry name" value="RecO_N"/>
    <property type="match status" value="1"/>
</dbReference>
<protein>
    <recommendedName>
        <fullName evidence="3 8">DNA repair protein RecO</fullName>
    </recommendedName>
    <alternativeName>
        <fullName evidence="7 8">Recombination protein O</fullName>
    </alternativeName>
</protein>
<dbReference type="Gene3D" id="2.40.50.140">
    <property type="entry name" value="Nucleic acid-binding proteins"/>
    <property type="match status" value="1"/>
</dbReference>
<comment type="caution">
    <text evidence="11">The sequence shown here is derived from an EMBL/GenBank/DDBJ whole genome shotgun (WGS) entry which is preliminary data.</text>
</comment>
<evidence type="ECO:0000313" key="13">
    <source>
        <dbReference type="Proteomes" id="UP001239759"/>
    </source>
</evidence>
<keyword evidence="13" id="KW-1185">Reference proteome</keyword>
<dbReference type="Proteomes" id="UP001224412">
    <property type="component" value="Unassembled WGS sequence"/>
</dbReference>
<dbReference type="GO" id="GO:0006302">
    <property type="term" value="P:double-strand break repair"/>
    <property type="evidence" value="ECO:0007669"/>
    <property type="project" value="TreeGrafter"/>
</dbReference>
<keyword evidence="4 8" id="KW-0227">DNA damage</keyword>
<keyword evidence="5 8" id="KW-0233">DNA recombination</keyword>
<evidence type="ECO:0000313" key="12">
    <source>
        <dbReference type="Proteomes" id="UP001224412"/>
    </source>
</evidence>
<evidence type="ECO:0000256" key="2">
    <source>
        <dbReference type="ARBA" id="ARBA00007452"/>
    </source>
</evidence>
<dbReference type="HAMAP" id="MF_00201">
    <property type="entry name" value="RecO"/>
    <property type="match status" value="1"/>
</dbReference>
<dbReference type="Proteomes" id="UP001239759">
    <property type="component" value="Unassembled WGS sequence"/>
</dbReference>
<dbReference type="InterPro" id="IPR037278">
    <property type="entry name" value="ARFGAP/RecO"/>
</dbReference>
<name>A0AAP4BPP1_9CORY</name>